<proteinExistence type="predicted"/>
<evidence type="ECO:0000256" key="1">
    <source>
        <dbReference type="SAM" id="Phobius"/>
    </source>
</evidence>
<dbReference type="Pfam" id="PF10710">
    <property type="entry name" value="DUF2512"/>
    <property type="match status" value="1"/>
</dbReference>
<gene>
    <name evidence="2" type="ORF">HNR31_001971</name>
</gene>
<dbReference type="AlphaFoldDB" id="A0A7W0BYP5"/>
<dbReference type="Proteomes" id="UP000523087">
    <property type="component" value="Unassembled WGS sequence"/>
</dbReference>
<feature type="transmembrane region" description="Helical" evidence="1">
    <location>
        <begin position="59"/>
        <end position="79"/>
    </location>
</feature>
<reference evidence="2 3" key="1">
    <citation type="submission" date="2020-07" db="EMBL/GenBank/DDBJ databases">
        <title>Genomic Encyclopedia of Type Strains, Phase IV (KMG-IV): sequencing the most valuable type-strain genomes for metagenomic binning, comparative biology and taxonomic classification.</title>
        <authorList>
            <person name="Goeker M."/>
        </authorList>
    </citation>
    <scope>NUCLEOTIDE SEQUENCE [LARGE SCALE GENOMIC DNA]</scope>
    <source>
        <strain evidence="2 3">DSM 15730</strain>
    </source>
</reference>
<evidence type="ECO:0008006" key="4">
    <source>
        <dbReference type="Google" id="ProtNLM"/>
    </source>
</evidence>
<protein>
    <recommendedName>
        <fullName evidence="4">DUF2512 domain-containing protein</fullName>
    </recommendedName>
</protein>
<feature type="transmembrane region" description="Helical" evidence="1">
    <location>
        <begin position="33"/>
        <end position="52"/>
    </location>
</feature>
<name>A0A7W0BYP5_9BACL</name>
<keyword evidence="3" id="KW-1185">Reference proteome</keyword>
<organism evidence="2 3">
    <name type="scientific">Thermaerobacillus caldiproteolyticus</name>
    <dbReference type="NCBI Taxonomy" id="247480"/>
    <lineage>
        <taxon>Bacteria</taxon>
        <taxon>Bacillati</taxon>
        <taxon>Bacillota</taxon>
        <taxon>Bacilli</taxon>
        <taxon>Bacillales</taxon>
        <taxon>Anoxybacillaceae</taxon>
        <taxon>Thermaerobacillus</taxon>
    </lineage>
</organism>
<evidence type="ECO:0000313" key="3">
    <source>
        <dbReference type="Proteomes" id="UP000523087"/>
    </source>
</evidence>
<dbReference type="EMBL" id="JACDUT010000005">
    <property type="protein sequence ID" value="MBA2875198.1"/>
    <property type="molecule type" value="Genomic_DNA"/>
</dbReference>
<keyword evidence="1" id="KW-1133">Transmembrane helix</keyword>
<comment type="caution">
    <text evidence="2">The sequence shown here is derived from an EMBL/GenBank/DDBJ whole genome shotgun (WGS) entry which is preliminary data.</text>
</comment>
<dbReference type="InterPro" id="IPR019649">
    <property type="entry name" value="DUF2512"/>
</dbReference>
<sequence length="152" mass="17216">MRHLIALLIKYVLLATIFLAILPLFFQVSSAELLFFSLLMTLITYTLGDVYMLPRFGNFSATVADFVLVFIAVWVGIGINRGELTTVWSAAFFSSLLVAIGEAVFHAYMDKNVLRHRDEQTNDQAVTIRELQTEMAEELDVRTAQNKDKHRG</sequence>
<dbReference type="RefSeq" id="WP_181556031.1">
    <property type="nucleotide sequence ID" value="NZ_JACDUT010000005.1"/>
</dbReference>
<feature type="transmembrane region" description="Helical" evidence="1">
    <location>
        <begin position="85"/>
        <end position="108"/>
    </location>
</feature>
<accession>A0A7W0BYP5</accession>
<keyword evidence="1" id="KW-0812">Transmembrane</keyword>
<evidence type="ECO:0000313" key="2">
    <source>
        <dbReference type="EMBL" id="MBA2875198.1"/>
    </source>
</evidence>
<keyword evidence="1" id="KW-0472">Membrane</keyword>
<feature type="transmembrane region" description="Helical" evidence="1">
    <location>
        <begin position="7"/>
        <end position="27"/>
    </location>
</feature>